<dbReference type="KEGG" id="abq:ABAZ39_21675"/>
<evidence type="ECO:0000313" key="1">
    <source>
        <dbReference type="EMBL" id="AIB14516.1"/>
    </source>
</evidence>
<geneLocation type="plasmid" evidence="2">
    <name>p30unnamed</name>
</geneLocation>
<evidence type="ECO:0000313" key="2">
    <source>
        <dbReference type="EMBL" id="PNQ95415.1"/>
    </source>
</evidence>
<accession>A0A2K1FSA7</accession>
<geneLocation type="plasmid" evidence="1 3">
    <name>AbAZ39_p1</name>
</geneLocation>
<keyword evidence="1" id="KW-0614">Plasmid</keyword>
<dbReference type="InterPro" id="IPR008320">
    <property type="entry name" value="UCP032025"/>
</dbReference>
<reference evidence="1 3" key="1">
    <citation type="journal article" date="2014" name="Genome Announc.">
        <title>Complete Genome Sequence of the Model Rhizosphere Strain Azospirillum brasilense Az39, Successfully Applied in Agriculture.</title>
        <authorList>
            <person name="Rivera D."/>
            <person name="Revale S."/>
            <person name="Molina R."/>
            <person name="Gualpa J."/>
            <person name="Puente M."/>
            <person name="Maroniche G."/>
            <person name="Paris G."/>
            <person name="Baker D."/>
            <person name="Clavijo B."/>
            <person name="McLay K."/>
            <person name="Spaepen S."/>
            <person name="Perticari A."/>
            <person name="Vazquez M."/>
            <person name="Wisniewski-Dye F."/>
            <person name="Watkins C."/>
            <person name="Martinez-Abarca F."/>
            <person name="Vanderleyden J."/>
            <person name="Cassan F."/>
        </authorList>
    </citation>
    <scope>NUCLEOTIDE SEQUENCE [LARGE SCALE GENOMIC DNA]</scope>
    <source>
        <strain evidence="1 3">Az39</strain>
        <plasmid evidence="1">AbAZ39_p1</plasmid>
    </source>
</reference>
<dbReference type="PIRSF" id="PIRSF032025">
    <property type="entry name" value="UCP032025"/>
    <property type="match status" value="1"/>
</dbReference>
<dbReference type="RefSeq" id="WP_040134732.1">
    <property type="nucleotide sequence ID" value="NZ_CP007794.1"/>
</dbReference>
<organism evidence="1 3">
    <name type="scientific">Azospirillum argentinense</name>
    <dbReference type="NCBI Taxonomy" id="2970906"/>
    <lineage>
        <taxon>Bacteria</taxon>
        <taxon>Pseudomonadati</taxon>
        <taxon>Pseudomonadota</taxon>
        <taxon>Alphaproteobacteria</taxon>
        <taxon>Rhodospirillales</taxon>
        <taxon>Azospirillaceae</taxon>
        <taxon>Azospirillum</taxon>
    </lineage>
</organism>
<proteinExistence type="predicted"/>
<dbReference type="EMBL" id="POWG01000050">
    <property type="protein sequence ID" value="PNQ95415.1"/>
    <property type="molecule type" value="Genomic_DNA"/>
</dbReference>
<sequence>MPLHLIKLAVGIDDLDHLAAVQARRAQAVDGRSMIPVFTRRVPKHGDEILAGGSIYWVVRGSVAARQRVISIDTTVDEEGESCCILGMDPQLVATVPTPHRPFQGWRYLNPEKAPRDLSEAGGQGDELPAHLAAELRSLGLL</sequence>
<accession>A0A060DKL3</accession>
<dbReference type="EMBL" id="CP007794">
    <property type="protein sequence ID" value="AIB14516.1"/>
    <property type="molecule type" value="Genomic_DNA"/>
</dbReference>
<dbReference type="AlphaFoldDB" id="A0A060DKL3"/>
<evidence type="ECO:0000313" key="4">
    <source>
        <dbReference type="Proteomes" id="UP000236268"/>
    </source>
</evidence>
<dbReference type="OrthoDB" id="9798292at2"/>
<dbReference type="Proteomes" id="UP000236268">
    <property type="component" value="Unassembled WGS sequence"/>
</dbReference>
<dbReference type="Pfam" id="PF07370">
    <property type="entry name" value="DUF1489"/>
    <property type="match status" value="1"/>
</dbReference>
<evidence type="ECO:0000313" key="3">
    <source>
        <dbReference type="Proteomes" id="UP000027186"/>
    </source>
</evidence>
<reference evidence="2 4" key="2">
    <citation type="submission" date="2018-01" db="EMBL/GenBank/DDBJ databases">
        <title>Whole genome sequence of Azospirillum brasilense REC3 isolated from strawberry roots.</title>
        <authorList>
            <person name="Fontana C.A."/>
            <person name="Salazar S.M."/>
            <person name="Bassi D."/>
            <person name="Puglisi E."/>
            <person name="Lovaisa N.C."/>
            <person name="Toffoli L.M."/>
            <person name="Pedraza R."/>
            <person name="Cocconcelli P.S."/>
        </authorList>
    </citation>
    <scope>NUCLEOTIDE SEQUENCE [LARGE SCALE GENOMIC DNA]</scope>
    <source>
        <strain evidence="2 4">REC3</strain>
        <plasmid evidence="2">p30unnamed</plasmid>
    </source>
</reference>
<name>A0A060DKL3_9PROT</name>
<dbReference type="Proteomes" id="UP000027186">
    <property type="component" value="Plasmid AbAZ39_p1"/>
</dbReference>
<gene>
    <name evidence="1" type="ORF">ABAZ39_21675</name>
    <name evidence="2" type="ORF">C1S70_29200</name>
</gene>
<protein>
    <submittedName>
        <fullName evidence="2">DUF1489 domain-containing protein</fullName>
    </submittedName>
</protein>